<evidence type="ECO:0000313" key="2">
    <source>
        <dbReference type="Proteomes" id="UP000013893"/>
    </source>
</evidence>
<accession>R4PL82</accession>
<dbReference type="KEGG" id="saal:L336_0635"/>
<evidence type="ECO:0000313" key="1">
    <source>
        <dbReference type="EMBL" id="AGL62338.1"/>
    </source>
</evidence>
<name>R4PL82_9BACT</name>
<sequence>MASMSSYEAKKPIIDTILANHRTENLDRIVDALSDSDGSILALEAAGETKAERACIERALNAFVAGNPCQEDMEFLIEIGDGLFDRVATRFEGTGKKLYLVDASCEDRVFRYIHRSDQQFDSLETLINRDADIDLLRHVMRCLVVVDARAVALRDRLVARQVRQIMQIYPGEKITLFQGALHSRVSHELARTASVSRLFVPSLAEETTYHPQVKMSYEGYDHALRQQLFLGSIADDVIDESLLQFMLLYEQIRP</sequence>
<protein>
    <submittedName>
        <fullName evidence="1">Uncharacterized protein</fullName>
    </submittedName>
</protein>
<organism evidence="1 2">
    <name type="scientific">Candidatus Saccharimonas aalborgensis</name>
    <dbReference type="NCBI Taxonomy" id="1332188"/>
    <lineage>
        <taxon>Bacteria</taxon>
        <taxon>Candidatus Saccharimonadota</taxon>
        <taxon>Candidatus Saccharimonadia</taxon>
        <taxon>Candidatus Saccharimonadales</taxon>
        <taxon>Candidatus Saccharimonadaceae</taxon>
        <taxon>Candidatus Saccharimonas</taxon>
    </lineage>
</organism>
<gene>
    <name evidence="1" type="ORF">L336_0635</name>
</gene>
<reference evidence="1 2" key="1">
    <citation type="journal article" date="2013" name="Nat. Biotechnol.">
        <title>Genome sequences of rare, uncultured bacteria obtained by differential coverage binning of multiple metagenomes.</title>
        <authorList>
            <person name="Albertsen M."/>
            <person name="Hugenholtz P."/>
            <person name="Skarshewski A."/>
            <person name="Nielsen K.L."/>
            <person name="Tyson G.W."/>
            <person name="Nielsen P.H."/>
        </authorList>
    </citation>
    <scope>NUCLEOTIDE SEQUENCE [LARGE SCALE GENOMIC DNA]</scope>
    <source>
        <strain evidence="1">TM71</strain>
    </source>
</reference>
<dbReference type="STRING" id="1332188.L336_0635"/>
<dbReference type="EMBL" id="CP005957">
    <property type="protein sequence ID" value="AGL62338.1"/>
    <property type="molecule type" value="Genomic_DNA"/>
</dbReference>
<dbReference type="HOGENOM" id="CLU_1092764_0_0_0"/>
<dbReference type="AlphaFoldDB" id="R4PL82"/>
<keyword evidence="2" id="KW-1185">Reference proteome</keyword>
<dbReference type="Proteomes" id="UP000013893">
    <property type="component" value="Chromosome"/>
</dbReference>
<proteinExistence type="predicted"/>